<evidence type="ECO:0000256" key="1">
    <source>
        <dbReference type="ARBA" id="ARBA00009820"/>
    </source>
</evidence>
<dbReference type="InterPro" id="IPR011659">
    <property type="entry name" value="WD40"/>
</dbReference>
<dbReference type="Pfam" id="PF07676">
    <property type="entry name" value="PD40"/>
    <property type="match status" value="3"/>
</dbReference>
<feature type="chain" id="PRO_5046249384" evidence="2">
    <location>
        <begin position="28"/>
        <end position="308"/>
    </location>
</feature>
<proteinExistence type="inferred from homology"/>
<organism evidence="3 4">
    <name type="scientific">Kribbella orskensis</name>
    <dbReference type="NCBI Taxonomy" id="2512216"/>
    <lineage>
        <taxon>Bacteria</taxon>
        <taxon>Bacillati</taxon>
        <taxon>Actinomycetota</taxon>
        <taxon>Actinomycetes</taxon>
        <taxon>Propionibacteriales</taxon>
        <taxon>Kribbellaceae</taxon>
        <taxon>Kribbella</taxon>
    </lineage>
</organism>
<dbReference type="EMBL" id="SLWM01000006">
    <property type="protein sequence ID" value="TCO22748.1"/>
    <property type="molecule type" value="Genomic_DNA"/>
</dbReference>
<feature type="signal peptide" evidence="2">
    <location>
        <begin position="1"/>
        <end position="27"/>
    </location>
</feature>
<evidence type="ECO:0000256" key="2">
    <source>
        <dbReference type="SAM" id="SignalP"/>
    </source>
</evidence>
<comment type="similarity">
    <text evidence="1">Belongs to the TolB family.</text>
</comment>
<dbReference type="Gene3D" id="2.120.10.30">
    <property type="entry name" value="TolB, C-terminal domain"/>
    <property type="match status" value="2"/>
</dbReference>
<keyword evidence="4" id="KW-1185">Reference proteome</keyword>
<evidence type="ECO:0000313" key="3">
    <source>
        <dbReference type="EMBL" id="TCO22748.1"/>
    </source>
</evidence>
<sequence length="308" mass="33027">MKRFRIACALSVLAVSLSLVSPVPANATFPARNGLIAFGADTGSGTQLFTVGRNGHDLRQITHGPGEATTPDWSADGEWLAYSLDECTIALVRADGTDQRVIPSQTPEGCETDPAFTPDGNHLVFERFDAIADDDAIWIMDLNGNGRRRIGTGPGGAATPEVSPDGRTITFLSFTPNDLTALFAMSIGGGAARQVTPTLYGIAFKHDWAPDGSRLVMSDNADDFDHPANLVTIRPDGTGLRYLTDLQTPDQRALAGGYSPDGKWITYRLEHGDQNALMIVRTDGQGAHAVLPFSSFRPRFIDWGPAAK</sequence>
<dbReference type="RefSeq" id="WP_132189476.1">
    <property type="nucleotide sequence ID" value="NZ_SLWM01000006.1"/>
</dbReference>
<gene>
    <name evidence="3" type="ORF">EV644_10655</name>
</gene>
<reference evidence="3 4" key="1">
    <citation type="journal article" date="2015" name="Stand. Genomic Sci.">
        <title>Genomic Encyclopedia of Bacterial and Archaeal Type Strains, Phase III: the genomes of soil and plant-associated and newly described type strains.</title>
        <authorList>
            <person name="Whitman W.B."/>
            <person name="Woyke T."/>
            <person name="Klenk H.P."/>
            <person name="Zhou Y."/>
            <person name="Lilburn T.G."/>
            <person name="Beck B.J."/>
            <person name="De Vos P."/>
            <person name="Vandamme P."/>
            <person name="Eisen J.A."/>
            <person name="Garrity G."/>
            <person name="Hugenholtz P."/>
            <person name="Kyrpides N.C."/>
        </authorList>
    </citation>
    <scope>NUCLEOTIDE SEQUENCE [LARGE SCALE GENOMIC DNA]</scope>
    <source>
        <strain evidence="3 4">VKM Ac-2538</strain>
    </source>
</reference>
<dbReference type="PANTHER" id="PTHR36842">
    <property type="entry name" value="PROTEIN TOLB HOMOLOG"/>
    <property type="match status" value="1"/>
</dbReference>
<keyword evidence="2" id="KW-0732">Signal</keyword>
<dbReference type="Proteomes" id="UP000295818">
    <property type="component" value="Unassembled WGS sequence"/>
</dbReference>
<dbReference type="SUPFAM" id="SSF69304">
    <property type="entry name" value="Tricorn protease N-terminal domain"/>
    <property type="match status" value="1"/>
</dbReference>
<accession>A0ABY2BJJ3</accession>
<comment type="caution">
    <text evidence="3">The sequence shown here is derived from an EMBL/GenBank/DDBJ whole genome shotgun (WGS) entry which is preliminary data.</text>
</comment>
<protein>
    <submittedName>
        <fullName evidence="3">WD40 repeat protein</fullName>
    </submittedName>
</protein>
<evidence type="ECO:0000313" key="4">
    <source>
        <dbReference type="Proteomes" id="UP000295818"/>
    </source>
</evidence>
<dbReference type="InterPro" id="IPR011042">
    <property type="entry name" value="6-blade_b-propeller_TolB-like"/>
</dbReference>
<dbReference type="PANTHER" id="PTHR36842:SF1">
    <property type="entry name" value="PROTEIN TOLB"/>
    <property type="match status" value="1"/>
</dbReference>
<name>A0ABY2BJJ3_9ACTN</name>